<dbReference type="InterPro" id="IPR013319">
    <property type="entry name" value="GH11/12"/>
</dbReference>
<evidence type="ECO:0000256" key="9">
    <source>
        <dbReference type="PROSITE-ProRule" id="PRU01097"/>
    </source>
</evidence>
<evidence type="ECO:0000256" key="2">
    <source>
        <dbReference type="ARBA" id="ARBA00004851"/>
    </source>
</evidence>
<evidence type="ECO:0000256" key="10">
    <source>
        <dbReference type="RuleBase" id="RU362015"/>
    </source>
</evidence>
<accession>A0ABQ1GLX9</accession>
<reference evidence="13" key="1">
    <citation type="journal article" date="2019" name="Int. J. Syst. Evol. Microbiol.">
        <title>The Global Catalogue of Microorganisms (GCM) 10K type strain sequencing project: providing services to taxonomists for standard genome sequencing and annotation.</title>
        <authorList>
            <consortium name="The Broad Institute Genomics Platform"/>
            <consortium name="The Broad Institute Genome Sequencing Center for Infectious Disease"/>
            <person name="Wu L."/>
            <person name="Ma J."/>
        </authorList>
    </citation>
    <scope>NUCLEOTIDE SEQUENCE [LARGE SCALE GENOMIC DNA]</scope>
    <source>
        <strain evidence="13">CGMCC 1.15439</strain>
    </source>
</reference>
<evidence type="ECO:0000256" key="6">
    <source>
        <dbReference type="ARBA" id="ARBA00023277"/>
    </source>
</evidence>
<keyword evidence="5 9" id="KW-0378">Hydrolase</keyword>
<evidence type="ECO:0000256" key="4">
    <source>
        <dbReference type="ARBA" id="ARBA00022651"/>
    </source>
</evidence>
<dbReference type="EC" id="3.2.1.8" evidence="3 9"/>
<evidence type="ECO:0000256" key="1">
    <source>
        <dbReference type="ARBA" id="ARBA00000681"/>
    </source>
</evidence>
<comment type="catalytic activity">
    <reaction evidence="1 9 10">
        <text>Endohydrolysis of (1-&gt;4)-beta-D-xylosidic linkages in xylans.</text>
        <dbReference type="EC" id="3.2.1.8"/>
    </reaction>
</comment>
<dbReference type="InterPro" id="IPR033123">
    <property type="entry name" value="GH11_dom"/>
</dbReference>
<dbReference type="InterPro" id="IPR013320">
    <property type="entry name" value="ConA-like_dom_sf"/>
</dbReference>
<comment type="similarity">
    <text evidence="9 10">Belongs to the glycosyl hydrolase 11 (cellulase G) family.</text>
</comment>
<keyword evidence="7 9" id="KW-0326">Glycosidase</keyword>
<proteinExistence type="inferred from homology"/>
<dbReference type="PROSITE" id="PS51761">
    <property type="entry name" value="GH11_3"/>
    <property type="match status" value="1"/>
</dbReference>
<dbReference type="SUPFAM" id="SSF49899">
    <property type="entry name" value="Concanavalin A-like lectins/glucanases"/>
    <property type="match status" value="1"/>
</dbReference>
<protein>
    <recommendedName>
        <fullName evidence="3 9">Endo-1,4-beta-xylanase</fullName>
        <ecNumber evidence="3 9">3.2.1.8</ecNumber>
    </recommendedName>
</protein>
<keyword evidence="8 9" id="KW-0624">Polysaccharide degradation</keyword>
<evidence type="ECO:0000256" key="3">
    <source>
        <dbReference type="ARBA" id="ARBA00012590"/>
    </source>
</evidence>
<evidence type="ECO:0000313" key="12">
    <source>
        <dbReference type="EMBL" id="GGA46256.1"/>
    </source>
</evidence>
<evidence type="ECO:0000256" key="5">
    <source>
        <dbReference type="ARBA" id="ARBA00022801"/>
    </source>
</evidence>
<feature type="active site" description="Proton donor" evidence="9">
    <location>
        <position position="184"/>
    </location>
</feature>
<organism evidence="12 13">
    <name type="scientific">Dyella nitratireducens</name>
    <dbReference type="NCBI Taxonomy" id="1849580"/>
    <lineage>
        <taxon>Bacteria</taxon>
        <taxon>Pseudomonadati</taxon>
        <taxon>Pseudomonadota</taxon>
        <taxon>Gammaproteobacteria</taxon>
        <taxon>Lysobacterales</taxon>
        <taxon>Rhodanobacteraceae</taxon>
        <taxon>Dyella</taxon>
    </lineage>
</organism>
<comment type="pathway">
    <text evidence="2 9 10">Glycan degradation; xylan degradation.</text>
</comment>
<evidence type="ECO:0000256" key="8">
    <source>
        <dbReference type="ARBA" id="ARBA00023326"/>
    </source>
</evidence>
<evidence type="ECO:0000313" key="13">
    <source>
        <dbReference type="Proteomes" id="UP000620046"/>
    </source>
</evidence>
<dbReference type="PRINTS" id="PR00911">
    <property type="entry name" value="GLHYDRLASE11"/>
</dbReference>
<feature type="domain" description="GH11" evidence="11">
    <location>
        <begin position="7"/>
        <end position="197"/>
    </location>
</feature>
<dbReference type="PANTHER" id="PTHR46828">
    <property type="entry name" value="ENDO-1,4-BETA-XYLANASE A-RELATED"/>
    <property type="match status" value="1"/>
</dbReference>
<gene>
    <name evidence="12" type="primary">xlnC</name>
    <name evidence="12" type="ORF">GCM10010981_39240</name>
</gene>
<keyword evidence="4 9" id="KW-0858">Xylan degradation</keyword>
<dbReference type="InterPro" id="IPR001137">
    <property type="entry name" value="Glyco_hydro_11"/>
</dbReference>
<evidence type="ECO:0000259" key="11">
    <source>
        <dbReference type="PROSITE" id="PS51761"/>
    </source>
</evidence>
<dbReference type="Proteomes" id="UP000620046">
    <property type="component" value="Unassembled WGS sequence"/>
</dbReference>
<comment type="caution">
    <text evidence="12">The sequence shown here is derived from an EMBL/GenBank/DDBJ whole genome shotgun (WGS) entry which is preliminary data.</text>
</comment>
<dbReference type="Gene3D" id="2.60.120.180">
    <property type="match status" value="1"/>
</dbReference>
<dbReference type="PANTHER" id="PTHR46828:SF2">
    <property type="entry name" value="ENDO-1,4-BETA-XYLANASE A-RELATED"/>
    <property type="match status" value="1"/>
</dbReference>
<evidence type="ECO:0000256" key="7">
    <source>
        <dbReference type="ARBA" id="ARBA00023295"/>
    </source>
</evidence>
<sequence>MAANAQTVQNNGTGTNNGYYYSLYTSSGSASMTFPEAGTYPGNYAITWSGVGDMVGGKGWSTGGNMSVGYNVGSASGYNTISVYGWTTNPLVEYYITELGSLYTANATYKGSMTSDGHSYSTYEHLQVNQPSIEGTATFEQYLDDWGGASIGSNYTVTTGNHFSHWQSLGMNLGSFNYMILATEAYNGASGEVNATVW</sequence>
<keyword evidence="6 9" id="KW-0119">Carbohydrate metabolism</keyword>
<dbReference type="Pfam" id="PF00457">
    <property type="entry name" value="Glyco_hydro_11"/>
    <property type="match status" value="1"/>
</dbReference>
<name>A0ABQ1GLX9_9GAMM</name>
<keyword evidence="13" id="KW-1185">Reference proteome</keyword>
<dbReference type="EMBL" id="BMJA01000004">
    <property type="protein sequence ID" value="GGA46256.1"/>
    <property type="molecule type" value="Genomic_DNA"/>
</dbReference>
<feature type="active site" description="Nucleophile" evidence="9">
    <location>
        <position position="93"/>
    </location>
</feature>